<dbReference type="PANTHER" id="PTHR11476">
    <property type="entry name" value="HISTIDYL-TRNA SYNTHETASE"/>
    <property type="match status" value="1"/>
</dbReference>
<name>A0A7C9RJL7_9BRAD</name>
<dbReference type="Pfam" id="PF13393">
    <property type="entry name" value="tRNA-synt_His"/>
    <property type="match status" value="1"/>
</dbReference>
<evidence type="ECO:0000256" key="1">
    <source>
        <dbReference type="ARBA" id="ARBA00008226"/>
    </source>
</evidence>
<feature type="non-terminal residue" evidence="3">
    <location>
        <position position="152"/>
    </location>
</feature>
<dbReference type="SUPFAM" id="SSF55681">
    <property type="entry name" value="Class II aaRS and biotin synthetases"/>
    <property type="match status" value="1"/>
</dbReference>
<keyword evidence="4" id="KW-1185">Reference proteome</keyword>
<comment type="caution">
    <text evidence="3">The sequence shown here is derived from an EMBL/GenBank/DDBJ whole genome shotgun (WGS) entry which is preliminary data.</text>
</comment>
<comment type="similarity">
    <text evidence="1">Belongs to the class-II aminoacyl-tRNA synthetase family.</text>
</comment>
<protein>
    <submittedName>
        <fullName evidence="3">Histidine--tRNA ligase</fullName>
    </submittedName>
</protein>
<dbReference type="PANTHER" id="PTHR11476:SF7">
    <property type="entry name" value="HISTIDINE--TRNA LIGASE"/>
    <property type="match status" value="1"/>
</dbReference>
<keyword evidence="3" id="KW-0436">Ligase</keyword>
<reference evidence="3" key="1">
    <citation type="submission" date="2020-02" db="EMBL/GenBank/DDBJ databases">
        <title>Draft genome sequence of Candidatus Afipia apatlaquensis IBT-C3, a potential strain for decolorization of textile dyes.</title>
        <authorList>
            <person name="Sanchez-Reyes A."/>
            <person name="Breton-Deval L."/>
            <person name="Mangelson H."/>
            <person name="Sanchez-Flores A."/>
        </authorList>
    </citation>
    <scope>NUCLEOTIDE SEQUENCE [LARGE SCALE GENOMIC DNA]</scope>
    <source>
        <strain evidence="3">IBT-C3</strain>
    </source>
</reference>
<dbReference type="GO" id="GO:0016874">
    <property type="term" value="F:ligase activity"/>
    <property type="evidence" value="ECO:0007669"/>
    <property type="project" value="UniProtKB-KW"/>
</dbReference>
<organism evidence="3 4">
    <name type="scientific">Candidatus Afipia apatlaquensis</name>
    <dbReference type="NCBI Taxonomy" id="2712852"/>
    <lineage>
        <taxon>Bacteria</taxon>
        <taxon>Pseudomonadati</taxon>
        <taxon>Pseudomonadota</taxon>
        <taxon>Alphaproteobacteria</taxon>
        <taxon>Hyphomicrobiales</taxon>
        <taxon>Nitrobacteraceae</taxon>
        <taxon>Afipia</taxon>
    </lineage>
</organism>
<dbReference type="Gene3D" id="3.30.930.10">
    <property type="entry name" value="Bira Bifunctional Protein, Domain 2"/>
    <property type="match status" value="1"/>
</dbReference>
<evidence type="ECO:0000259" key="2">
    <source>
        <dbReference type="PROSITE" id="PS50862"/>
    </source>
</evidence>
<dbReference type="InterPro" id="IPR045864">
    <property type="entry name" value="aa-tRNA-synth_II/BPL/LPL"/>
</dbReference>
<dbReference type="Proteomes" id="UP000480266">
    <property type="component" value="Unassembled WGS sequence"/>
</dbReference>
<dbReference type="AlphaFoldDB" id="A0A7C9RJL7"/>
<evidence type="ECO:0000313" key="3">
    <source>
        <dbReference type="EMBL" id="NGX98420.1"/>
    </source>
</evidence>
<sequence>MADKPKKPQKLRARLPRGLVDRTPAEIAATRQMVETIREVYERYGFEPVETPAMEYTDALGKFLPDQDRPNEGVFSFQDDDEQWISLRYDLTAPLARYVAENFDTLPKPYRSYRNGYVYRNEKPGPGRFRQFMQFDADTVGSASPAADAEMC</sequence>
<feature type="domain" description="Aminoacyl-transfer RNA synthetases class-II family profile" evidence="2">
    <location>
        <begin position="1"/>
        <end position="152"/>
    </location>
</feature>
<accession>A0A7C9RJL7</accession>
<dbReference type="InterPro" id="IPR041715">
    <property type="entry name" value="HisRS-like_core"/>
</dbReference>
<proteinExistence type="inferred from homology"/>
<dbReference type="InterPro" id="IPR006195">
    <property type="entry name" value="aa-tRNA-synth_II"/>
</dbReference>
<dbReference type="EMBL" id="JAAMRR010001286">
    <property type="protein sequence ID" value="NGX98420.1"/>
    <property type="molecule type" value="Genomic_DNA"/>
</dbReference>
<gene>
    <name evidence="3" type="ORF">G4V63_25405</name>
</gene>
<dbReference type="PROSITE" id="PS50862">
    <property type="entry name" value="AA_TRNA_LIGASE_II"/>
    <property type="match status" value="1"/>
</dbReference>
<evidence type="ECO:0000313" key="4">
    <source>
        <dbReference type="Proteomes" id="UP000480266"/>
    </source>
</evidence>